<dbReference type="EMBL" id="PQFF01000359">
    <property type="protein sequence ID" value="RHZ56371.1"/>
    <property type="molecule type" value="Genomic_DNA"/>
</dbReference>
<accession>A0A397GZI5</accession>
<evidence type="ECO:0000313" key="2">
    <source>
        <dbReference type="EMBL" id="RHZ56371.1"/>
    </source>
</evidence>
<evidence type="ECO:0000256" key="1">
    <source>
        <dbReference type="SAM" id="MobiDB-lite"/>
    </source>
</evidence>
<feature type="region of interest" description="Disordered" evidence="1">
    <location>
        <begin position="17"/>
        <end position="50"/>
    </location>
</feature>
<protein>
    <submittedName>
        <fullName evidence="2">Uncharacterized protein</fullName>
    </submittedName>
</protein>
<reference evidence="2 3" key="1">
    <citation type="submission" date="2018-08" db="EMBL/GenBank/DDBJ databases">
        <title>Genome and evolution of the arbuscular mycorrhizal fungus Diversispora epigaea (formerly Glomus versiforme) and its bacterial endosymbionts.</title>
        <authorList>
            <person name="Sun X."/>
            <person name="Fei Z."/>
            <person name="Harrison M."/>
        </authorList>
    </citation>
    <scope>NUCLEOTIDE SEQUENCE [LARGE SCALE GENOMIC DNA]</scope>
    <source>
        <strain evidence="2 3">IT104</strain>
    </source>
</reference>
<feature type="compositionally biased region" description="Acidic residues" evidence="1">
    <location>
        <begin position="17"/>
        <end position="41"/>
    </location>
</feature>
<sequence length="50" mass="5720">MCQIMILSNEDFEDLLCDDSTVNEDDGREEEELSEIDDETEGNSHANRVN</sequence>
<evidence type="ECO:0000313" key="3">
    <source>
        <dbReference type="Proteomes" id="UP000266861"/>
    </source>
</evidence>
<gene>
    <name evidence="2" type="ORF">Glove_402g66</name>
</gene>
<dbReference type="AlphaFoldDB" id="A0A397GZI5"/>
<keyword evidence="3" id="KW-1185">Reference proteome</keyword>
<organism evidence="2 3">
    <name type="scientific">Diversispora epigaea</name>
    <dbReference type="NCBI Taxonomy" id="1348612"/>
    <lineage>
        <taxon>Eukaryota</taxon>
        <taxon>Fungi</taxon>
        <taxon>Fungi incertae sedis</taxon>
        <taxon>Mucoromycota</taxon>
        <taxon>Glomeromycotina</taxon>
        <taxon>Glomeromycetes</taxon>
        <taxon>Diversisporales</taxon>
        <taxon>Diversisporaceae</taxon>
        <taxon>Diversispora</taxon>
    </lineage>
</organism>
<proteinExistence type="predicted"/>
<comment type="caution">
    <text evidence="2">The sequence shown here is derived from an EMBL/GenBank/DDBJ whole genome shotgun (WGS) entry which is preliminary data.</text>
</comment>
<name>A0A397GZI5_9GLOM</name>
<dbReference type="Proteomes" id="UP000266861">
    <property type="component" value="Unassembled WGS sequence"/>
</dbReference>